<dbReference type="InterPro" id="IPR029787">
    <property type="entry name" value="Nucleotide_cyclase"/>
</dbReference>
<sequence>MDDYKVKYQQLKSEYESYQKITEEKIQELSSANVQYEKNLDMLSNVILISNYINSNLSSKNIIPMINDMIIGIIGVTQSTIYLLEDFKFVIKATNGTEESIGLTEECKKYISKHKTFILNSKEPIIEDELNGISIHSRMGVPIKVGENFIGYIIVDHTHYNFLSEFHEIFLTSIASQIAIALENSILYKKIEKAAQCDALIGIYNRKTFYEIIEERLTNGKIEKYAIVMIDLDNFKRINDTLGHQFGDKVLIETANLIRNMLYPKDIIARYGGEEIILYIDCTDSNEEVYERIDNIREAVSENFISKEELGRNITASFGVGFYPYDGENLEAVINCADKYLYKAKHAGKNKVMSSHFLGKKIVM</sequence>
<dbReference type="PATRIC" id="fig|1202534.3.peg.2385"/>
<dbReference type="CDD" id="cd01949">
    <property type="entry name" value="GGDEF"/>
    <property type="match status" value="1"/>
</dbReference>
<dbReference type="GO" id="GO:0052621">
    <property type="term" value="F:diguanylate cyclase activity"/>
    <property type="evidence" value="ECO:0007669"/>
    <property type="project" value="TreeGrafter"/>
</dbReference>
<dbReference type="RefSeq" id="WP_016207734.1">
    <property type="nucleotide sequence ID" value="NZ_ASRV01000145.1"/>
</dbReference>
<protein>
    <submittedName>
        <fullName evidence="3">Signal transduction protein containing diguanilate cyclase/phosphodiesterase domain (GGDEF)</fullName>
    </submittedName>
</protein>
<proteinExistence type="predicted"/>
<dbReference type="SUPFAM" id="SSF55781">
    <property type="entry name" value="GAF domain-like"/>
    <property type="match status" value="1"/>
</dbReference>
<comment type="caution">
    <text evidence="3">The sequence shown here is derived from an EMBL/GenBank/DDBJ whole genome shotgun (WGS) entry which is preliminary data.</text>
</comment>
<dbReference type="InterPro" id="IPR000160">
    <property type="entry name" value="GGDEF_dom"/>
</dbReference>
<dbReference type="SUPFAM" id="SSF55073">
    <property type="entry name" value="Nucleotide cyclase"/>
    <property type="match status" value="1"/>
</dbReference>
<dbReference type="InterPro" id="IPR050469">
    <property type="entry name" value="Diguanylate_Cyclase"/>
</dbReference>
<dbReference type="PANTHER" id="PTHR45138:SF9">
    <property type="entry name" value="DIGUANYLATE CYCLASE DGCM-RELATED"/>
    <property type="match status" value="1"/>
</dbReference>
<dbReference type="EMBL" id="ASRV01000145">
    <property type="protein sequence ID" value="EOR24670.1"/>
    <property type="molecule type" value="Genomic_DNA"/>
</dbReference>
<evidence type="ECO:0000313" key="3">
    <source>
        <dbReference type="EMBL" id="EOR24670.1"/>
    </source>
</evidence>
<organism evidence="3 4">
    <name type="scientific">Clostridium sartagoforme AAU1</name>
    <dbReference type="NCBI Taxonomy" id="1202534"/>
    <lineage>
        <taxon>Bacteria</taxon>
        <taxon>Bacillati</taxon>
        <taxon>Bacillota</taxon>
        <taxon>Clostridia</taxon>
        <taxon>Eubacteriales</taxon>
        <taxon>Clostridiaceae</taxon>
        <taxon>Clostridium</taxon>
    </lineage>
</organism>
<dbReference type="SMART" id="SM00065">
    <property type="entry name" value="GAF"/>
    <property type="match status" value="1"/>
</dbReference>
<dbReference type="Proteomes" id="UP000013988">
    <property type="component" value="Unassembled WGS sequence"/>
</dbReference>
<reference evidence="3 4" key="1">
    <citation type="submission" date="2013-03" db="EMBL/GenBank/DDBJ databases">
        <title>Whole genome shotgun sequencing of Clostridium sartagoforme AAU1.</title>
        <authorList>
            <person name="Joshi C.G."/>
            <person name="Duggirala S.M."/>
            <person name="Nathani N.M."/>
            <person name="Bhatt V.D."/>
            <person name="Patel A.K."/>
            <person name="Pandya P.R."/>
            <person name="KaPatel J.A."/>
        </authorList>
    </citation>
    <scope>NUCLEOTIDE SEQUENCE [LARGE SCALE GENOMIC DNA]</scope>
    <source>
        <strain evidence="3 4">AAU1</strain>
    </source>
</reference>
<keyword evidence="4" id="KW-1185">Reference proteome</keyword>
<evidence type="ECO:0000313" key="4">
    <source>
        <dbReference type="Proteomes" id="UP000013988"/>
    </source>
</evidence>
<feature type="coiled-coil region" evidence="1">
    <location>
        <begin position="1"/>
        <end position="46"/>
    </location>
</feature>
<dbReference type="InterPro" id="IPR029016">
    <property type="entry name" value="GAF-like_dom_sf"/>
</dbReference>
<dbReference type="Gene3D" id="3.30.70.270">
    <property type="match status" value="1"/>
</dbReference>
<evidence type="ECO:0000256" key="1">
    <source>
        <dbReference type="SAM" id="Coils"/>
    </source>
</evidence>
<dbReference type="InterPro" id="IPR003018">
    <property type="entry name" value="GAF"/>
</dbReference>
<dbReference type="Pfam" id="PF01590">
    <property type="entry name" value="GAF"/>
    <property type="match status" value="1"/>
</dbReference>
<dbReference type="PANTHER" id="PTHR45138">
    <property type="entry name" value="REGULATORY COMPONENTS OF SENSORY TRANSDUCTION SYSTEM"/>
    <property type="match status" value="1"/>
</dbReference>
<dbReference type="InterPro" id="IPR043128">
    <property type="entry name" value="Rev_trsase/Diguanyl_cyclase"/>
</dbReference>
<dbReference type="FunFam" id="3.30.70.270:FF:000001">
    <property type="entry name" value="Diguanylate cyclase domain protein"/>
    <property type="match status" value="1"/>
</dbReference>
<dbReference type="SMART" id="SM00267">
    <property type="entry name" value="GGDEF"/>
    <property type="match status" value="1"/>
</dbReference>
<evidence type="ECO:0000259" key="2">
    <source>
        <dbReference type="PROSITE" id="PS50887"/>
    </source>
</evidence>
<accession>R9C6N7</accession>
<keyword evidence="1" id="KW-0175">Coiled coil</keyword>
<dbReference type="Gene3D" id="3.30.450.40">
    <property type="match status" value="1"/>
</dbReference>
<gene>
    <name evidence="3" type="ORF">A500_12034</name>
</gene>
<dbReference type="AlphaFoldDB" id="R9C6N7"/>
<name>R9C6N7_9CLOT</name>
<feature type="domain" description="GGDEF" evidence="2">
    <location>
        <begin position="223"/>
        <end position="357"/>
    </location>
</feature>
<dbReference type="PROSITE" id="PS50887">
    <property type="entry name" value="GGDEF"/>
    <property type="match status" value="1"/>
</dbReference>
<dbReference type="OrthoDB" id="9805474at2"/>
<dbReference type="Pfam" id="PF00990">
    <property type="entry name" value="GGDEF"/>
    <property type="match status" value="1"/>
</dbReference>
<dbReference type="NCBIfam" id="TIGR00254">
    <property type="entry name" value="GGDEF"/>
    <property type="match status" value="1"/>
</dbReference>